<evidence type="ECO:0000313" key="2">
    <source>
        <dbReference type="EMBL" id="GAA4243053.1"/>
    </source>
</evidence>
<accession>A0ABP8CTI9</accession>
<reference evidence="3" key="1">
    <citation type="journal article" date="2019" name="Int. J. Syst. Evol. Microbiol.">
        <title>The Global Catalogue of Microorganisms (GCM) 10K type strain sequencing project: providing services to taxonomists for standard genome sequencing and annotation.</title>
        <authorList>
            <consortium name="The Broad Institute Genomics Platform"/>
            <consortium name="The Broad Institute Genome Sequencing Center for Infectious Disease"/>
            <person name="Wu L."/>
            <person name="Ma J."/>
        </authorList>
    </citation>
    <scope>NUCLEOTIDE SEQUENCE [LARGE SCALE GENOMIC DNA]</scope>
    <source>
        <strain evidence="3">JCM 17441</strain>
    </source>
</reference>
<organism evidence="2 3">
    <name type="scientific">Dactylosporangium darangshiense</name>
    <dbReference type="NCBI Taxonomy" id="579108"/>
    <lineage>
        <taxon>Bacteria</taxon>
        <taxon>Bacillati</taxon>
        <taxon>Actinomycetota</taxon>
        <taxon>Actinomycetes</taxon>
        <taxon>Micromonosporales</taxon>
        <taxon>Micromonosporaceae</taxon>
        <taxon>Dactylosporangium</taxon>
    </lineage>
</organism>
<protein>
    <recommendedName>
        <fullName evidence="1">LysM domain-containing protein</fullName>
    </recommendedName>
</protein>
<dbReference type="Pfam" id="PF01476">
    <property type="entry name" value="LysM"/>
    <property type="match status" value="1"/>
</dbReference>
<dbReference type="InterPro" id="IPR036779">
    <property type="entry name" value="LysM_dom_sf"/>
</dbReference>
<dbReference type="EMBL" id="BAABAT010000001">
    <property type="protein sequence ID" value="GAA4243053.1"/>
    <property type="molecule type" value="Genomic_DNA"/>
</dbReference>
<sequence length="47" mass="5090">MVQAGDTLASIAERMNVPGGWQALYERNHDVLGADPNLVRPGQQLSL</sequence>
<proteinExistence type="predicted"/>
<gene>
    <name evidence="2" type="ORF">GCM10022255_000440</name>
</gene>
<feature type="domain" description="LysM" evidence="1">
    <location>
        <begin position="1"/>
        <end position="47"/>
    </location>
</feature>
<dbReference type="Proteomes" id="UP001500620">
    <property type="component" value="Unassembled WGS sequence"/>
</dbReference>
<name>A0ABP8CTI9_9ACTN</name>
<dbReference type="CDD" id="cd00118">
    <property type="entry name" value="LysM"/>
    <property type="match status" value="1"/>
</dbReference>
<dbReference type="InterPro" id="IPR018392">
    <property type="entry name" value="LysM"/>
</dbReference>
<evidence type="ECO:0000313" key="3">
    <source>
        <dbReference type="Proteomes" id="UP001500620"/>
    </source>
</evidence>
<dbReference type="RefSeq" id="WP_345119864.1">
    <property type="nucleotide sequence ID" value="NZ_BAABAT010000001.1"/>
</dbReference>
<evidence type="ECO:0000259" key="1">
    <source>
        <dbReference type="PROSITE" id="PS51782"/>
    </source>
</evidence>
<dbReference type="Gene3D" id="3.10.350.10">
    <property type="entry name" value="LysM domain"/>
    <property type="match status" value="1"/>
</dbReference>
<dbReference type="PROSITE" id="PS51782">
    <property type="entry name" value="LYSM"/>
    <property type="match status" value="1"/>
</dbReference>
<keyword evidence="3" id="KW-1185">Reference proteome</keyword>
<dbReference type="SUPFAM" id="SSF54106">
    <property type="entry name" value="LysM domain"/>
    <property type="match status" value="1"/>
</dbReference>
<comment type="caution">
    <text evidence="2">The sequence shown here is derived from an EMBL/GenBank/DDBJ whole genome shotgun (WGS) entry which is preliminary data.</text>
</comment>